<comment type="function">
    <text evidence="6">Destroys radicals which are normally produced within the cells and which are toxic to biological systems.</text>
</comment>
<dbReference type="AlphaFoldDB" id="E1RBS5"/>
<dbReference type="FunFam" id="3.55.40.20:FF:000001">
    <property type="entry name" value="Superoxide dismutase"/>
    <property type="match status" value="1"/>
</dbReference>
<dbReference type="GO" id="GO:0004784">
    <property type="term" value="F:superoxide dismutase activity"/>
    <property type="evidence" value="ECO:0007669"/>
    <property type="project" value="UniProtKB-EC"/>
</dbReference>
<dbReference type="PANTHER" id="PTHR43595">
    <property type="entry name" value="37S RIBOSOMAL PROTEIN S26, MITOCHONDRIAL"/>
    <property type="match status" value="1"/>
</dbReference>
<feature type="binding site" evidence="5">
    <location>
        <position position="164"/>
    </location>
    <ligand>
        <name>Mn(2+)</name>
        <dbReference type="ChEBI" id="CHEBI:29035"/>
    </ligand>
</feature>
<dbReference type="PROSITE" id="PS00088">
    <property type="entry name" value="SOD_MN"/>
    <property type="match status" value="1"/>
</dbReference>
<dbReference type="PIRSF" id="PIRSF000349">
    <property type="entry name" value="SODismutase"/>
    <property type="match status" value="1"/>
</dbReference>
<dbReference type="KEGG" id="ssm:Spirs_0665"/>
<proteinExistence type="inferred from homology"/>
<evidence type="ECO:0000256" key="6">
    <source>
        <dbReference type="RuleBase" id="RU000414"/>
    </source>
</evidence>
<keyword evidence="4 6" id="KW-0560">Oxidoreductase</keyword>
<dbReference type="FunFam" id="1.10.287.990:FF:000001">
    <property type="entry name" value="Superoxide dismutase"/>
    <property type="match status" value="1"/>
</dbReference>
<feature type="binding site" evidence="5">
    <location>
        <position position="168"/>
    </location>
    <ligand>
        <name>Mn(2+)</name>
        <dbReference type="ChEBI" id="CHEBI:29035"/>
    </ligand>
</feature>
<dbReference type="RefSeq" id="WP_013253269.1">
    <property type="nucleotide sequence ID" value="NC_014364.1"/>
</dbReference>
<feature type="binding site" evidence="5">
    <location>
        <position position="81"/>
    </location>
    <ligand>
        <name>Mn(2+)</name>
        <dbReference type="ChEBI" id="CHEBI:29035"/>
    </ligand>
</feature>
<evidence type="ECO:0000256" key="4">
    <source>
        <dbReference type="ARBA" id="ARBA00023002"/>
    </source>
</evidence>
<dbReference type="OrthoDB" id="9803125at2"/>
<feature type="domain" description="Manganese/iron superoxide dismutase N-terminal" evidence="7">
    <location>
        <begin position="4"/>
        <end position="88"/>
    </location>
</feature>
<dbReference type="InterPro" id="IPR036314">
    <property type="entry name" value="SOD_C_sf"/>
</dbReference>
<keyword evidence="10" id="KW-1185">Reference proteome</keyword>
<dbReference type="GO" id="GO:0030145">
    <property type="term" value="F:manganese ion binding"/>
    <property type="evidence" value="ECO:0007669"/>
    <property type="project" value="UniProtKB-ARBA"/>
</dbReference>
<dbReference type="HOGENOM" id="CLU_031625_0_1_12"/>
<evidence type="ECO:0000259" key="8">
    <source>
        <dbReference type="Pfam" id="PF02777"/>
    </source>
</evidence>
<dbReference type="SUPFAM" id="SSF54719">
    <property type="entry name" value="Fe,Mn superoxide dismutase (SOD), C-terminal domain"/>
    <property type="match status" value="1"/>
</dbReference>
<feature type="binding site" evidence="5">
    <location>
        <position position="27"/>
    </location>
    <ligand>
        <name>Mn(2+)</name>
        <dbReference type="ChEBI" id="CHEBI:29035"/>
    </ligand>
</feature>
<dbReference type="PRINTS" id="PR01703">
    <property type="entry name" value="MNSODISMTASE"/>
</dbReference>
<comment type="similarity">
    <text evidence="1 6">Belongs to the iron/manganese superoxide dismutase family.</text>
</comment>
<reference evidence="9 10" key="1">
    <citation type="journal article" date="2010" name="Stand. Genomic Sci.">
        <title>Complete genome sequence of Spirochaeta smaragdinae type strain (SEBR 4228).</title>
        <authorList>
            <person name="Mavromatis K."/>
            <person name="Yasawong M."/>
            <person name="Chertkov O."/>
            <person name="Lapidus A."/>
            <person name="Lucas S."/>
            <person name="Nolan M."/>
            <person name="Del Rio T.G."/>
            <person name="Tice H."/>
            <person name="Cheng J.F."/>
            <person name="Pitluck S."/>
            <person name="Liolios K."/>
            <person name="Ivanova N."/>
            <person name="Tapia R."/>
            <person name="Han C."/>
            <person name="Bruce D."/>
            <person name="Goodwin L."/>
            <person name="Pati A."/>
            <person name="Chen A."/>
            <person name="Palaniappan K."/>
            <person name="Land M."/>
            <person name="Hauser L."/>
            <person name="Chang Y.J."/>
            <person name="Jeffries C.D."/>
            <person name="Detter J.C."/>
            <person name="Rohde M."/>
            <person name="Brambilla E."/>
            <person name="Spring S."/>
            <person name="Goker M."/>
            <person name="Sikorski J."/>
            <person name="Woyke T."/>
            <person name="Bristow J."/>
            <person name="Eisen J.A."/>
            <person name="Markowitz V."/>
            <person name="Hugenholtz P."/>
            <person name="Klenk H.P."/>
            <person name="Kyrpides N.C."/>
        </authorList>
    </citation>
    <scope>NUCLEOTIDE SEQUENCE [LARGE SCALE GENOMIC DNA]</scope>
    <source>
        <strain evidence="10">DSM 11293 / JCM 15392 / SEBR 4228</strain>
    </source>
</reference>
<sequence>MSFITPDLPYAYDALEPYIDERTMRVHHDKHHAGYTAKLNNAVEGTVYAGKSIEELLAGLDALPENIRTGVRNNGGGHYNHSLFWKVMGPKGGGKPEGALAEKIDSSFGGFDVFISEFSAAAASRFGSGWAWLAVDPNGSLSVLSTANQDSPLTQGLVPILGLDVWEHAYYLKYQNRRPEYIESFFKVINWPKVAELYKAAI</sequence>
<evidence type="ECO:0000256" key="2">
    <source>
        <dbReference type="ARBA" id="ARBA00012682"/>
    </source>
</evidence>
<dbReference type="EMBL" id="CP002116">
    <property type="protein sequence ID" value="ADK79805.1"/>
    <property type="molecule type" value="Genomic_DNA"/>
</dbReference>
<dbReference type="InterPro" id="IPR001189">
    <property type="entry name" value="Mn/Fe_SOD"/>
</dbReference>
<dbReference type="Pfam" id="PF00081">
    <property type="entry name" value="Sod_Fe_N"/>
    <property type="match status" value="1"/>
</dbReference>
<evidence type="ECO:0000256" key="1">
    <source>
        <dbReference type="ARBA" id="ARBA00008714"/>
    </source>
</evidence>
<organism evidence="9 10">
    <name type="scientific">Sediminispirochaeta smaragdinae (strain DSM 11293 / JCM 15392 / SEBR 4228)</name>
    <name type="common">Spirochaeta smaragdinae</name>
    <dbReference type="NCBI Taxonomy" id="573413"/>
    <lineage>
        <taxon>Bacteria</taxon>
        <taxon>Pseudomonadati</taxon>
        <taxon>Spirochaetota</taxon>
        <taxon>Spirochaetia</taxon>
        <taxon>Spirochaetales</taxon>
        <taxon>Spirochaetaceae</taxon>
        <taxon>Sediminispirochaeta</taxon>
    </lineage>
</organism>
<protein>
    <recommendedName>
        <fullName evidence="2 6">Superoxide dismutase</fullName>
        <ecNumber evidence="2 6">1.15.1.1</ecNumber>
    </recommendedName>
</protein>
<evidence type="ECO:0000256" key="3">
    <source>
        <dbReference type="ARBA" id="ARBA00022723"/>
    </source>
</evidence>
<dbReference type="STRING" id="573413.Spirs_0665"/>
<comment type="catalytic activity">
    <reaction evidence="6">
        <text>2 superoxide + 2 H(+) = H2O2 + O2</text>
        <dbReference type="Rhea" id="RHEA:20696"/>
        <dbReference type="ChEBI" id="CHEBI:15378"/>
        <dbReference type="ChEBI" id="CHEBI:15379"/>
        <dbReference type="ChEBI" id="CHEBI:16240"/>
        <dbReference type="ChEBI" id="CHEBI:18421"/>
        <dbReference type="EC" id="1.15.1.1"/>
    </reaction>
</comment>
<name>E1RBS5_SEDSS</name>
<feature type="domain" description="Manganese/iron superoxide dismutase C-terminal" evidence="8">
    <location>
        <begin position="96"/>
        <end position="196"/>
    </location>
</feature>
<evidence type="ECO:0000259" key="7">
    <source>
        <dbReference type="Pfam" id="PF00081"/>
    </source>
</evidence>
<evidence type="ECO:0000313" key="9">
    <source>
        <dbReference type="EMBL" id="ADK79805.1"/>
    </source>
</evidence>
<dbReference type="InterPro" id="IPR019832">
    <property type="entry name" value="Mn/Fe_SOD_C"/>
</dbReference>
<dbReference type="GO" id="GO:0005737">
    <property type="term" value="C:cytoplasm"/>
    <property type="evidence" value="ECO:0007669"/>
    <property type="project" value="TreeGrafter"/>
</dbReference>
<dbReference type="eggNOG" id="COG0605">
    <property type="taxonomic scope" value="Bacteria"/>
</dbReference>
<keyword evidence="3 5" id="KW-0479">Metal-binding</keyword>
<dbReference type="InterPro" id="IPR019833">
    <property type="entry name" value="Mn/Fe_SOD_BS"/>
</dbReference>
<evidence type="ECO:0000256" key="5">
    <source>
        <dbReference type="PIRSR" id="PIRSR000349-1"/>
    </source>
</evidence>
<dbReference type="Proteomes" id="UP000002318">
    <property type="component" value="Chromosome"/>
</dbReference>
<dbReference type="Pfam" id="PF02777">
    <property type="entry name" value="Sod_Fe_C"/>
    <property type="match status" value="1"/>
</dbReference>
<dbReference type="EC" id="1.15.1.1" evidence="2 6"/>
<accession>E1RBS5</accession>
<dbReference type="Gene3D" id="1.10.287.990">
    <property type="entry name" value="Fe,Mn superoxide dismutase (SOD) domain"/>
    <property type="match status" value="1"/>
</dbReference>
<evidence type="ECO:0000313" key="10">
    <source>
        <dbReference type="Proteomes" id="UP000002318"/>
    </source>
</evidence>
<dbReference type="PANTHER" id="PTHR43595:SF2">
    <property type="entry name" value="SMALL RIBOSOMAL SUBUNIT PROTEIN MS42"/>
    <property type="match status" value="1"/>
</dbReference>
<dbReference type="Gene3D" id="3.55.40.20">
    <property type="entry name" value="Iron/manganese superoxide dismutase, C-terminal domain"/>
    <property type="match status" value="1"/>
</dbReference>
<dbReference type="InterPro" id="IPR036324">
    <property type="entry name" value="Mn/Fe_SOD_N_sf"/>
</dbReference>
<dbReference type="SUPFAM" id="SSF46609">
    <property type="entry name" value="Fe,Mn superoxide dismutase (SOD), N-terminal domain"/>
    <property type="match status" value="1"/>
</dbReference>
<gene>
    <name evidence="9" type="ordered locus">Spirs_0665</name>
</gene>
<dbReference type="InterPro" id="IPR019831">
    <property type="entry name" value="Mn/Fe_SOD_N"/>
</dbReference>